<dbReference type="Gene3D" id="3.90.1200.10">
    <property type="match status" value="1"/>
</dbReference>
<dbReference type="Pfam" id="PF01636">
    <property type="entry name" value="APH"/>
    <property type="match status" value="1"/>
</dbReference>
<dbReference type="EMBL" id="CP041692">
    <property type="protein sequence ID" value="QDP97176.1"/>
    <property type="molecule type" value="Genomic_DNA"/>
</dbReference>
<keyword evidence="3" id="KW-1185">Reference proteome</keyword>
<evidence type="ECO:0000313" key="3">
    <source>
        <dbReference type="Proteomes" id="UP000319263"/>
    </source>
</evidence>
<feature type="domain" description="Aminoglycoside phosphotransferase" evidence="1">
    <location>
        <begin position="55"/>
        <end position="266"/>
    </location>
</feature>
<evidence type="ECO:0000259" key="1">
    <source>
        <dbReference type="Pfam" id="PF01636"/>
    </source>
</evidence>
<sequence length="331" mass="36411">MSFSPDDTLPTASLAAVCDAYGLGAPIETAFVARGAMGAVNKITSELAGRRRCWTVKRSYWGHYTEEAIRREVEFTEECRAVGVSGPRSIERIDGDGFVLTLDDQSEASTQYRVLDWLDGRVGSTDDSDTVEPMARWLAAIHRLAEDAGGQPIDPWFVRVDYQWDDLAARLAGSMPEVAEQLRLRRTDLLELTAVVNGAPQRGAVWCHTDVGADNLIWRSDGPWLIDWENSGPLVPRQELGSMVRGNGDRGLELYRAYRRADGPAGITEPDDLATSVAVQLNFLGVQSELLLNPDYPEQHDFARNAVGNVGSRLPTLAELEKRIVELNAAG</sequence>
<dbReference type="GO" id="GO:0016740">
    <property type="term" value="F:transferase activity"/>
    <property type="evidence" value="ECO:0007669"/>
    <property type="project" value="UniProtKB-KW"/>
</dbReference>
<dbReference type="InterPro" id="IPR011009">
    <property type="entry name" value="Kinase-like_dom_sf"/>
</dbReference>
<dbReference type="OrthoDB" id="30633at2"/>
<dbReference type="InterPro" id="IPR002575">
    <property type="entry name" value="Aminoglycoside_PTrfase"/>
</dbReference>
<protein>
    <submittedName>
        <fullName evidence="2">Aminoglycoside phosphotransferase family protein</fullName>
    </submittedName>
</protein>
<dbReference type="AlphaFoldDB" id="A0A516Q183"/>
<dbReference type="KEGG" id="mik:FOE78_15690"/>
<proteinExistence type="predicted"/>
<dbReference type="RefSeq" id="WP_143987137.1">
    <property type="nucleotide sequence ID" value="NZ_CP041692.1"/>
</dbReference>
<evidence type="ECO:0000313" key="2">
    <source>
        <dbReference type="EMBL" id="QDP97176.1"/>
    </source>
</evidence>
<keyword evidence="2" id="KW-0808">Transferase</keyword>
<reference evidence="2 3" key="1">
    <citation type="submission" date="2019-07" db="EMBL/GenBank/DDBJ databases">
        <title>Microlunatus dokdonensis sp. nov. isolated from the rhizospheric soil of the wild plant Elymus tsukushiensis.</title>
        <authorList>
            <person name="Ghim S.-Y."/>
            <person name="Hwang Y.-J."/>
            <person name="Son J.-S."/>
            <person name="Shin J.-H."/>
        </authorList>
    </citation>
    <scope>NUCLEOTIDE SEQUENCE [LARGE SCALE GENOMIC DNA]</scope>
    <source>
        <strain evidence="2 3">KUDC0627</strain>
    </source>
</reference>
<dbReference type="SUPFAM" id="SSF56112">
    <property type="entry name" value="Protein kinase-like (PK-like)"/>
    <property type="match status" value="1"/>
</dbReference>
<gene>
    <name evidence="2" type="ORF">FOE78_15690</name>
</gene>
<accession>A0A516Q183</accession>
<dbReference type="Proteomes" id="UP000319263">
    <property type="component" value="Chromosome"/>
</dbReference>
<organism evidence="2 3">
    <name type="scientific">Microlunatus elymi</name>
    <dbReference type="NCBI Taxonomy" id="2596828"/>
    <lineage>
        <taxon>Bacteria</taxon>
        <taxon>Bacillati</taxon>
        <taxon>Actinomycetota</taxon>
        <taxon>Actinomycetes</taxon>
        <taxon>Propionibacteriales</taxon>
        <taxon>Propionibacteriaceae</taxon>
        <taxon>Microlunatus</taxon>
    </lineage>
</organism>
<name>A0A516Q183_9ACTN</name>